<organism evidence="2">
    <name type="scientific">Spodoptera frugiperda</name>
    <name type="common">Fall armyworm</name>
    <dbReference type="NCBI Taxonomy" id="7108"/>
    <lineage>
        <taxon>Eukaryota</taxon>
        <taxon>Metazoa</taxon>
        <taxon>Ecdysozoa</taxon>
        <taxon>Arthropoda</taxon>
        <taxon>Hexapoda</taxon>
        <taxon>Insecta</taxon>
        <taxon>Pterygota</taxon>
        <taxon>Neoptera</taxon>
        <taxon>Endopterygota</taxon>
        <taxon>Lepidoptera</taxon>
        <taxon>Glossata</taxon>
        <taxon>Ditrysia</taxon>
        <taxon>Noctuoidea</taxon>
        <taxon>Noctuidae</taxon>
        <taxon>Amphipyrinae</taxon>
        <taxon>Spodoptera</taxon>
    </lineage>
</organism>
<protein>
    <submittedName>
        <fullName evidence="2">SFRICE_021689</fullName>
    </submittedName>
</protein>
<evidence type="ECO:0000313" key="2">
    <source>
        <dbReference type="EMBL" id="SOQ41791.1"/>
    </source>
</evidence>
<feature type="region of interest" description="Disordered" evidence="1">
    <location>
        <begin position="110"/>
        <end position="166"/>
    </location>
</feature>
<accession>A0A2H1VLU0</accession>
<name>A0A2H1VLU0_SPOFR</name>
<evidence type="ECO:0000256" key="1">
    <source>
        <dbReference type="SAM" id="MobiDB-lite"/>
    </source>
</evidence>
<dbReference type="AlphaFoldDB" id="A0A2H1VLU0"/>
<reference evidence="2" key="1">
    <citation type="submission" date="2016-07" db="EMBL/GenBank/DDBJ databases">
        <authorList>
            <person name="Bretaudeau A."/>
        </authorList>
    </citation>
    <scope>NUCLEOTIDE SEQUENCE</scope>
    <source>
        <strain evidence="2">Rice</strain>
        <tissue evidence="2">Whole body</tissue>
    </source>
</reference>
<proteinExistence type="predicted"/>
<sequence length="166" mass="17946">MTTIIFGSYDQTNIFLFHFLGGKSSNYYYSSAMGEAKPYAISLSGRSFMSKDRGHGGSGSGISPTGHHLWWSDGSLRRAQNATRCTHGSMSYMLYCQYCERLKGVRRVASQPAPAQTGRGYGPERAAGGGGSVSNTEPVKPAAERCRDPSASLAKCLPTKPTHKRL</sequence>
<dbReference type="EMBL" id="ODYU01003264">
    <property type="protein sequence ID" value="SOQ41791.1"/>
    <property type="molecule type" value="Genomic_DNA"/>
</dbReference>
<gene>
    <name evidence="2" type="ORF">SFRICE_021689</name>
</gene>